<dbReference type="HAMAP" id="MF_01867">
    <property type="entry name" value="BshC"/>
    <property type="match status" value="1"/>
</dbReference>
<dbReference type="EMBL" id="FOHE01000008">
    <property type="protein sequence ID" value="SET30175.1"/>
    <property type="molecule type" value="Genomic_DNA"/>
</dbReference>
<evidence type="ECO:0000256" key="1">
    <source>
        <dbReference type="ARBA" id="ARBA00022598"/>
    </source>
</evidence>
<name>A0A1I0DDT5_9BACI</name>
<evidence type="ECO:0000259" key="4">
    <source>
        <dbReference type="Pfam" id="PF24850"/>
    </source>
</evidence>
<dbReference type="GO" id="GO:0016874">
    <property type="term" value="F:ligase activity"/>
    <property type="evidence" value="ECO:0007669"/>
    <property type="project" value="UniProtKB-UniRule"/>
</dbReference>
<dbReference type="Proteomes" id="UP000198618">
    <property type="component" value="Unassembled WGS sequence"/>
</dbReference>
<evidence type="ECO:0000313" key="6">
    <source>
        <dbReference type="Proteomes" id="UP000198618"/>
    </source>
</evidence>
<feature type="domain" description="Bacillithiol biosynthesis BshC C-terminal coiled-coil" evidence="4">
    <location>
        <begin position="381"/>
        <end position="539"/>
    </location>
</feature>
<dbReference type="InterPro" id="IPR055398">
    <property type="entry name" value="Rossmann-like_BshC"/>
</dbReference>
<dbReference type="RefSeq" id="WP_090869609.1">
    <property type="nucleotide sequence ID" value="NZ_FOHE01000008.1"/>
</dbReference>
<dbReference type="InterPro" id="IPR011199">
    <property type="entry name" value="Bacillithiol_biosynth_BshC"/>
</dbReference>
<comment type="similarity">
    <text evidence="2">Belongs to the BshC family.</text>
</comment>
<keyword evidence="1 2" id="KW-0436">Ligase</keyword>
<dbReference type="AlphaFoldDB" id="A0A1I0DDT5"/>
<organism evidence="5 6">
    <name type="scientific">Oceanobacillus limi</name>
    <dbReference type="NCBI Taxonomy" id="930131"/>
    <lineage>
        <taxon>Bacteria</taxon>
        <taxon>Bacillati</taxon>
        <taxon>Bacillota</taxon>
        <taxon>Bacilli</taxon>
        <taxon>Bacillales</taxon>
        <taxon>Bacillaceae</taxon>
        <taxon>Oceanobacillus</taxon>
    </lineage>
</organism>
<evidence type="ECO:0000259" key="3">
    <source>
        <dbReference type="Pfam" id="PF10079"/>
    </source>
</evidence>
<reference evidence="5 6" key="1">
    <citation type="submission" date="2016-10" db="EMBL/GenBank/DDBJ databases">
        <authorList>
            <person name="de Groot N.N."/>
        </authorList>
    </citation>
    <scope>NUCLEOTIDE SEQUENCE [LARGE SCALE GENOMIC DNA]</scope>
    <source>
        <strain evidence="5 6">IBRC-M 10780</strain>
    </source>
</reference>
<evidence type="ECO:0000313" key="5">
    <source>
        <dbReference type="EMBL" id="SET30175.1"/>
    </source>
</evidence>
<dbReference type="PIRSF" id="PIRSF012535">
    <property type="entry name" value="UCP012535"/>
    <property type="match status" value="1"/>
</dbReference>
<evidence type="ECO:0000256" key="2">
    <source>
        <dbReference type="HAMAP-Rule" id="MF_01867"/>
    </source>
</evidence>
<proteinExistence type="inferred from homology"/>
<feature type="domain" description="Bacillithiol biosynthesis BshC N-terminal Rossmann-like" evidence="3">
    <location>
        <begin position="1"/>
        <end position="379"/>
    </location>
</feature>
<comment type="function">
    <text evidence="2">Involved in bacillithiol (BSH) biosynthesis. May catalyze the last step of the pathway, the addition of cysteine to glucosamine malate (GlcN-Mal) to generate BSH.</text>
</comment>
<dbReference type="STRING" id="930131.SAMN05216389_108139"/>
<protein>
    <recommendedName>
        <fullName evidence="2">Putative cysteine ligase BshC</fullName>
        <ecNumber evidence="2">6.-.-.-</ecNumber>
    </recommendedName>
</protein>
<dbReference type="Pfam" id="PF24850">
    <property type="entry name" value="CC_BshC"/>
    <property type="match status" value="1"/>
</dbReference>
<dbReference type="Pfam" id="PF10079">
    <property type="entry name" value="Rossmann-like_BshC"/>
    <property type="match status" value="1"/>
</dbReference>
<dbReference type="EC" id="6.-.-.-" evidence="2"/>
<accession>A0A1I0DDT5</accession>
<gene>
    <name evidence="2" type="primary">bshC</name>
    <name evidence="5" type="ORF">SAMN05216389_108139</name>
</gene>
<dbReference type="NCBIfam" id="TIGR03998">
    <property type="entry name" value="thiol_BshC"/>
    <property type="match status" value="1"/>
</dbReference>
<keyword evidence="6" id="KW-1185">Reference proteome</keyword>
<dbReference type="InterPro" id="IPR055399">
    <property type="entry name" value="CC_BshC"/>
</dbReference>
<dbReference type="OrthoDB" id="9765151at2"/>
<sequence length="540" mass="63099">MQIEPVHIENKNQFIRDYRNNEQNVMRHFDYTASFKGMEERVSELKEREYQREELATTLYEMNKQWDAPSDTLSRIEMLRDPNSVVVIGGQQAGLLTGPLYTINKVISIIQLAREQERLLNIPVIPVFWIAGEDHDFAEINHVYLLNKNKMKKHTINHYISDKRSVSNIEIDEEAVMDWLESLFESLTETSYTKDLYVKVKNCLRKSETYIDFFARVIFQLFDDEGIVLIDSGDARIRNLESEYFMKMIDHQHELSEGVYQSSEIIRQEGYSISLDVERDDAHLFYHHNSERILLKRNEAGEWVGKQNEVRLTTDAIRKIAETTPENLSNNVVTRPIMQDLVFPTLGFVGGPGEISYWSVLKPAFEVLNIKMPPVIPRLSFTYIDRKIEKLLSRYNIPSIDVINKGVDVQKVNWLMAKSDPPVEKVANEVKRIIEEAHKPLREIAGQLQSDLGDLADKNLFYLHREIEFMEGRILKTLEAKYEKELSGFDLLNETLHPLGGLQERIWNPIPFINQYGLSFIKQLTKETWSYEHDHYLVRL</sequence>